<feature type="domain" description="FAD/NAD(P)-binding" evidence="5">
    <location>
        <begin position="160"/>
        <end position="332"/>
    </location>
</feature>
<dbReference type="InterPro" id="IPR009051">
    <property type="entry name" value="Helical_ferredxn"/>
</dbReference>
<keyword evidence="3" id="KW-0314">Glutamate biosynthesis</keyword>
<evidence type="ECO:0000259" key="6">
    <source>
        <dbReference type="Pfam" id="PF14691"/>
    </source>
</evidence>
<dbReference type="Gene3D" id="1.10.1060.10">
    <property type="entry name" value="Alpha-helical ferredoxin"/>
    <property type="match status" value="1"/>
</dbReference>
<dbReference type="PRINTS" id="PR00419">
    <property type="entry name" value="ADXRDTASE"/>
</dbReference>
<gene>
    <name evidence="7" type="ORF">FC85_GL001385</name>
</gene>
<dbReference type="NCBIfam" id="TIGR01317">
    <property type="entry name" value="GOGAT_sm_gam"/>
    <property type="match status" value="1"/>
</dbReference>
<comment type="pathway">
    <text evidence="4">Amino-acid biosynthesis.</text>
</comment>
<dbReference type="PANTHER" id="PTHR43100">
    <property type="entry name" value="GLUTAMATE SYNTHASE [NADPH] SMALL CHAIN"/>
    <property type="match status" value="1"/>
</dbReference>
<dbReference type="InterPro" id="IPR006005">
    <property type="entry name" value="Glut_synth_ssu1"/>
</dbReference>
<dbReference type="PANTHER" id="PTHR43100:SF3">
    <property type="entry name" value="FAD_NAD(P)-BINDING DOMAIN-CONTAINING PROTEIN"/>
    <property type="match status" value="1"/>
</dbReference>
<keyword evidence="1" id="KW-0028">Amino-acid biosynthesis</keyword>
<feature type="domain" description="Dihydroprymidine dehydrogenase" evidence="6">
    <location>
        <begin position="26"/>
        <end position="145"/>
    </location>
</feature>
<evidence type="ECO:0000256" key="4">
    <source>
        <dbReference type="ARBA" id="ARBA00029440"/>
    </source>
</evidence>
<dbReference type="InterPro" id="IPR036188">
    <property type="entry name" value="FAD/NAD-bd_sf"/>
</dbReference>
<organism evidence="7 8">
    <name type="scientific">Lentilactobacillus diolivorans DSM 14421</name>
    <dbReference type="NCBI Taxonomy" id="1423739"/>
    <lineage>
        <taxon>Bacteria</taxon>
        <taxon>Bacillati</taxon>
        <taxon>Bacillota</taxon>
        <taxon>Bacilli</taxon>
        <taxon>Lactobacillales</taxon>
        <taxon>Lactobacillaceae</taxon>
        <taxon>Lentilactobacillus</taxon>
    </lineage>
</organism>
<evidence type="ECO:0000259" key="5">
    <source>
        <dbReference type="Pfam" id="PF07992"/>
    </source>
</evidence>
<evidence type="ECO:0000256" key="2">
    <source>
        <dbReference type="ARBA" id="ARBA00023002"/>
    </source>
</evidence>
<dbReference type="Pfam" id="PF14691">
    <property type="entry name" value="Fer4_20"/>
    <property type="match status" value="1"/>
</dbReference>
<dbReference type="Pfam" id="PF07992">
    <property type="entry name" value="Pyr_redox_2"/>
    <property type="match status" value="1"/>
</dbReference>
<keyword evidence="2" id="KW-0560">Oxidoreductase</keyword>
<dbReference type="SUPFAM" id="SSF46548">
    <property type="entry name" value="alpha-helical ferredoxin"/>
    <property type="match status" value="1"/>
</dbReference>
<dbReference type="Gene3D" id="3.50.50.60">
    <property type="entry name" value="FAD/NAD(P)-binding domain"/>
    <property type="match status" value="2"/>
</dbReference>
<dbReference type="InterPro" id="IPR028261">
    <property type="entry name" value="DPD_II"/>
</dbReference>
<evidence type="ECO:0000256" key="3">
    <source>
        <dbReference type="ARBA" id="ARBA00023164"/>
    </source>
</evidence>
<dbReference type="InterPro" id="IPR051394">
    <property type="entry name" value="Glutamate_Synthase"/>
</dbReference>
<evidence type="ECO:0000256" key="1">
    <source>
        <dbReference type="ARBA" id="ARBA00022605"/>
    </source>
</evidence>
<dbReference type="Proteomes" id="UP000052013">
    <property type="component" value="Unassembled WGS sequence"/>
</dbReference>
<dbReference type="GO" id="GO:0006537">
    <property type="term" value="P:glutamate biosynthetic process"/>
    <property type="evidence" value="ECO:0007669"/>
    <property type="project" value="UniProtKB-KW"/>
</dbReference>
<reference evidence="7 8" key="1">
    <citation type="journal article" date="2015" name="Genome Announc.">
        <title>Expanding the biotechnology potential of lactobacilli through comparative genomics of 213 strains and associated genera.</title>
        <authorList>
            <person name="Sun Z."/>
            <person name="Harris H.M."/>
            <person name="McCann A."/>
            <person name="Guo C."/>
            <person name="Argimon S."/>
            <person name="Zhang W."/>
            <person name="Yang X."/>
            <person name="Jeffery I.B."/>
            <person name="Cooney J.C."/>
            <person name="Kagawa T.F."/>
            <person name="Liu W."/>
            <person name="Song Y."/>
            <person name="Salvetti E."/>
            <person name="Wrobel A."/>
            <person name="Rasinkangas P."/>
            <person name="Parkhill J."/>
            <person name="Rea M.C."/>
            <person name="O'Sullivan O."/>
            <person name="Ritari J."/>
            <person name="Douillard F.P."/>
            <person name="Paul Ross R."/>
            <person name="Yang R."/>
            <person name="Briner A.E."/>
            <person name="Felis G.E."/>
            <person name="de Vos W.M."/>
            <person name="Barrangou R."/>
            <person name="Klaenhammer T.R."/>
            <person name="Caufield P.W."/>
            <person name="Cui Y."/>
            <person name="Zhang H."/>
            <person name="O'Toole P.W."/>
        </authorList>
    </citation>
    <scope>NUCLEOTIDE SEQUENCE [LARGE SCALE GENOMIC DNA]</scope>
    <source>
        <strain evidence="7 8">DSM 14421</strain>
    </source>
</reference>
<dbReference type="GO" id="GO:0051536">
    <property type="term" value="F:iron-sulfur cluster binding"/>
    <property type="evidence" value="ECO:0007669"/>
    <property type="project" value="InterPro"/>
</dbReference>
<dbReference type="SUPFAM" id="SSF51971">
    <property type="entry name" value="Nucleotide-binding domain"/>
    <property type="match status" value="2"/>
</dbReference>
<dbReference type="InterPro" id="IPR023753">
    <property type="entry name" value="FAD/NAD-binding_dom"/>
</dbReference>
<dbReference type="PATRIC" id="fig|1423739.3.peg.1449"/>
<protein>
    <submittedName>
        <fullName evidence="7">NADPH-dependent glutamate synthase (Small subunit)</fullName>
    </submittedName>
</protein>
<dbReference type="STRING" id="1423739.FC85_GL001385"/>
<evidence type="ECO:0000313" key="7">
    <source>
        <dbReference type="EMBL" id="KRL64116.1"/>
    </source>
</evidence>
<comment type="caution">
    <text evidence="7">The sequence shown here is derived from an EMBL/GenBank/DDBJ whole genome shotgun (WGS) entry which is preliminary data.</text>
</comment>
<dbReference type="EMBL" id="AZEY01000098">
    <property type="protein sequence ID" value="KRL64116.1"/>
    <property type="molecule type" value="Genomic_DNA"/>
</dbReference>
<name>A0A0R1S9F3_9LACO</name>
<sequence>MSKMADPKGFLKYPRKDNPMRPIMQRIKDFNVMELNLGDTDRRQQAARCMNCGIPFCHHGIFYSGGRAVSGCPNDNLIPEWNDLVYQQRDQQAFERLTKTNYLPEMTGRVCPAPCEVSCVQALNGPGITIRNNEKFIIEQAFKNGWVVDSGKPLHRTGKKIAVIGSGPAGISAAWRLNQLGHSVTIFERDDRFGGLLMYGIPNMKLPKEIVERRINTLRKVGIELVANTEVGTDISAADLKEQFDRIVICTGARQARDIDVSGRQLDGIYQAVDYLRLATQSVINDGVHATTKLKGKHVLVLGGGDTGNDCIGTVIRQGCAGITQLEINPALPHERRPENQWPEWPMVQKNGYGQKEARTLFGDVTTYDATATAFFGKNGHVQEAEMSTVDHYKPIAGTQKQIKADLVLLAMGFTGAEQWLFDEFGVIKKAHSYATNDGQIFLAGDCRRGQSLVIWGIHEGRMCAEKVDASLKILANTETI</sequence>
<evidence type="ECO:0000313" key="8">
    <source>
        <dbReference type="Proteomes" id="UP000052013"/>
    </source>
</evidence>
<dbReference type="GO" id="GO:0016639">
    <property type="term" value="F:oxidoreductase activity, acting on the CH-NH2 group of donors, NAD or NADP as acceptor"/>
    <property type="evidence" value="ECO:0007669"/>
    <property type="project" value="InterPro"/>
</dbReference>
<proteinExistence type="predicted"/>
<dbReference type="AlphaFoldDB" id="A0A0R1S9F3"/>
<accession>A0A0R1S9F3</accession>